<name>A0A9Q0NT83_SALVM</name>
<dbReference type="GO" id="GO:0000707">
    <property type="term" value="P:meiotic DNA recombinase assembly"/>
    <property type="evidence" value="ECO:0007669"/>
    <property type="project" value="TreeGrafter"/>
</dbReference>
<keyword evidence="11" id="KW-0539">Nucleus</keyword>
<dbReference type="PANTHER" id="PTHR46239">
    <property type="entry name" value="DNA REPAIR PROTEIN RAD51 HOMOLOG 3 RAD51C"/>
    <property type="match status" value="1"/>
</dbReference>
<evidence type="ECO:0000256" key="3">
    <source>
        <dbReference type="ARBA" id="ARBA00022741"/>
    </source>
</evidence>
<keyword evidence="16" id="KW-1185">Reference proteome</keyword>
<dbReference type="InterPro" id="IPR052093">
    <property type="entry name" value="HR_Repair_Mediator"/>
</dbReference>
<evidence type="ECO:0000256" key="13">
    <source>
        <dbReference type="ARBA" id="ARBA00056000"/>
    </source>
</evidence>
<keyword evidence="8" id="KW-0804">Transcription</keyword>
<evidence type="ECO:0000256" key="7">
    <source>
        <dbReference type="ARBA" id="ARBA00023125"/>
    </source>
</evidence>
<dbReference type="AlphaFoldDB" id="A0A9Q0NT83"/>
<protein>
    <recommendedName>
        <fullName evidence="12">DNA repair protein RAD51 homolog 3</fullName>
    </recommendedName>
</protein>
<dbReference type="Pfam" id="PF02362">
    <property type="entry name" value="B3"/>
    <property type="match status" value="1"/>
</dbReference>
<keyword evidence="7" id="KW-0238">DNA-binding</keyword>
<keyword evidence="6" id="KW-0805">Transcription regulation</keyword>
<keyword evidence="3" id="KW-0547">Nucleotide-binding</keyword>
<accession>A0A9Q0NT83</accession>
<dbReference type="GO" id="GO:0005524">
    <property type="term" value="F:ATP binding"/>
    <property type="evidence" value="ECO:0007669"/>
    <property type="project" value="UniProtKB-KW"/>
</dbReference>
<reference evidence="15" key="2">
    <citation type="journal article" date="2023" name="Int. J. Mol. Sci.">
        <title>De Novo Assembly and Annotation of 11 Diverse Shrub Willow (Salix) Genomes Reveals Novel Gene Organization in Sex-Linked Regions.</title>
        <authorList>
            <person name="Hyden B."/>
            <person name="Feng K."/>
            <person name="Yates T.B."/>
            <person name="Jawdy S."/>
            <person name="Cereghino C."/>
            <person name="Smart L.B."/>
            <person name="Muchero W."/>
        </authorList>
    </citation>
    <scope>NUCLEOTIDE SEQUENCE [LARGE SCALE GENOMIC DNA]</scope>
    <source>
        <tissue evidence="15">Shoot tip</tissue>
    </source>
</reference>
<dbReference type="GO" id="GO:0033065">
    <property type="term" value="C:Rad51C-XRCC3 complex"/>
    <property type="evidence" value="ECO:0007669"/>
    <property type="project" value="TreeGrafter"/>
</dbReference>
<comment type="caution">
    <text evidence="15">The sequence shown here is derived from an EMBL/GenBank/DDBJ whole genome shotgun (WGS) entry which is preliminary data.</text>
</comment>
<evidence type="ECO:0000259" key="14">
    <source>
        <dbReference type="PROSITE" id="PS50162"/>
    </source>
</evidence>
<evidence type="ECO:0000256" key="8">
    <source>
        <dbReference type="ARBA" id="ARBA00023163"/>
    </source>
</evidence>
<evidence type="ECO:0000256" key="2">
    <source>
        <dbReference type="ARBA" id="ARBA00007095"/>
    </source>
</evidence>
<keyword evidence="9" id="KW-0233">DNA recombination</keyword>
<dbReference type="CDD" id="cd10017">
    <property type="entry name" value="B3_DNA"/>
    <property type="match status" value="1"/>
</dbReference>
<dbReference type="Gene3D" id="2.40.330.10">
    <property type="entry name" value="DNA-binding pseudobarrel domain"/>
    <property type="match status" value="1"/>
</dbReference>
<gene>
    <name evidence="15" type="ORF">OIU85_011660</name>
</gene>
<dbReference type="OrthoDB" id="1861185at2759"/>
<dbReference type="GO" id="GO:0000400">
    <property type="term" value="F:four-way junction DNA binding"/>
    <property type="evidence" value="ECO:0007669"/>
    <property type="project" value="TreeGrafter"/>
</dbReference>
<dbReference type="InterPro" id="IPR027417">
    <property type="entry name" value="P-loop_NTPase"/>
</dbReference>
<keyword evidence="5" id="KW-0067">ATP-binding</keyword>
<dbReference type="GO" id="GO:0140664">
    <property type="term" value="F:ATP-dependent DNA damage sensor activity"/>
    <property type="evidence" value="ECO:0007669"/>
    <property type="project" value="InterPro"/>
</dbReference>
<dbReference type="PROSITE" id="PS50162">
    <property type="entry name" value="RECA_2"/>
    <property type="match status" value="1"/>
</dbReference>
<dbReference type="FunFam" id="3.40.50.300:FF:001318">
    <property type="entry name" value="DNA repair protein RAD51"/>
    <property type="match status" value="1"/>
</dbReference>
<proteinExistence type="inferred from homology"/>
<comment type="subcellular location">
    <subcellularLocation>
        <location evidence="1">Nucleus</location>
    </subcellularLocation>
</comment>
<evidence type="ECO:0000313" key="16">
    <source>
        <dbReference type="Proteomes" id="UP001151529"/>
    </source>
</evidence>
<dbReference type="Proteomes" id="UP001151529">
    <property type="component" value="Chromosome 14"/>
</dbReference>
<evidence type="ECO:0000256" key="4">
    <source>
        <dbReference type="ARBA" id="ARBA00022763"/>
    </source>
</evidence>
<evidence type="ECO:0000256" key="5">
    <source>
        <dbReference type="ARBA" id="ARBA00022840"/>
    </source>
</evidence>
<dbReference type="GO" id="GO:0008821">
    <property type="term" value="F:crossover junction DNA endonuclease activity"/>
    <property type="evidence" value="ECO:0007669"/>
    <property type="project" value="TreeGrafter"/>
</dbReference>
<evidence type="ECO:0000256" key="12">
    <source>
        <dbReference type="ARBA" id="ARBA00040674"/>
    </source>
</evidence>
<evidence type="ECO:0000256" key="11">
    <source>
        <dbReference type="ARBA" id="ARBA00023242"/>
    </source>
</evidence>
<dbReference type="GO" id="GO:0007131">
    <property type="term" value="P:reciprocal meiotic recombination"/>
    <property type="evidence" value="ECO:0007669"/>
    <property type="project" value="TreeGrafter"/>
</dbReference>
<organism evidence="15 16">
    <name type="scientific">Salix viminalis</name>
    <name type="common">Common osier</name>
    <name type="synonym">Basket willow</name>
    <dbReference type="NCBI Taxonomy" id="40686"/>
    <lineage>
        <taxon>Eukaryota</taxon>
        <taxon>Viridiplantae</taxon>
        <taxon>Streptophyta</taxon>
        <taxon>Embryophyta</taxon>
        <taxon>Tracheophyta</taxon>
        <taxon>Spermatophyta</taxon>
        <taxon>Magnoliopsida</taxon>
        <taxon>eudicotyledons</taxon>
        <taxon>Gunneridae</taxon>
        <taxon>Pentapetalae</taxon>
        <taxon>rosids</taxon>
        <taxon>fabids</taxon>
        <taxon>Malpighiales</taxon>
        <taxon>Salicaceae</taxon>
        <taxon>Saliceae</taxon>
        <taxon>Salix</taxon>
    </lineage>
</organism>
<feature type="domain" description="RecA family profile 1" evidence="14">
    <location>
        <begin position="174"/>
        <end position="363"/>
    </location>
</feature>
<dbReference type="SMART" id="SM01019">
    <property type="entry name" value="B3"/>
    <property type="match status" value="1"/>
</dbReference>
<comment type="similarity">
    <text evidence="2">Belongs to the RecA family. RAD51 subfamily.</text>
</comment>
<evidence type="ECO:0000256" key="10">
    <source>
        <dbReference type="ARBA" id="ARBA00023204"/>
    </source>
</evidence>
<evidence type="ECO:0000256" key="9">
    <source>
        <dbReference type="ARBA" id="ARBA00023172"/>
    </source>
</evidence>
<dbReference type="CDD" id="cd19492">
    <property type="entry name" value="Rad51C"/>
    <property type="match status" value="1"/>
</dbReference>
<comment type="function">
    <text evidence="13">Involved in the homologous recombination repair (HRR) pathway of double-stranded DNA breaks arising during DNA replication or induced by DNA-damaging agents.</text>
</comment>
<reference evidence="15" key="1">
    <citation type="submission" date="2022-11" db="EMBL/GenBank/DDBJ databases">
        <authorList>
            <person name="Hyden B.L."/>
            <person name="Feng K."/>
            <person name="Yates T."/>
            <person name="Jawdy S."/>
            <person name="Smart L.B."/>
            <person name="Muchero W."/>
        </authorList>
    </citation>
    <scope>NUCLEOTIDE SEQUENCE</scope>
    <source>
        <tissue evidence="15">Shoot tip</tissue>
    </source>
</reference>
<dbReference type="GO" id="GO:0033063">
    <property type="term" value="C:Rad51B-Rad51C-Rad51D-XRCC2 complex"/>
    <property type="evidence" value="ECO:0007669"/>
    <property type="project" value="TreeGrafter"/>
</dbReference>
<evidence type="ECO:0000256" key="1">
    <source>
        <dbReference type="ARBA" id="ARBA00004123"/>
    </source>
</evidence>
<keyword evidence="4" id="KW-0227">DNA damage</keyword>
<evidence type="ECO:0000256" key="6">
    <source>
        <dbReference type="ARBA" id="ARBA00023015"/>
    </source>
</evidence>
<evidence type="ECO:0000313" key="15">
    <source>
        <dbReference type="EMBL" id="KAJ6675523.1"/>
    </source>
</evidence>
<dbReference type="Pfam" id="PF08423">
    <property type="entry name" value="Rad51"/>
    <property type="match status" value="2"/>
</dbReference>
<dbReference type="SUPFAM" id="SSF52540">
    <property type="entry name" value="P-loop containing nucleoside triphosphate hydrolases"/>
    <property type="match status" value="1"/>
</dbReference>
<dbReference type="GO" id="GO:0005657">
    <property type="term" value="C:replication fork"/>
    <property type="evidence" value="ECO:0007669"/>
    <property type="project" value="TreeGrafter"/>
</dbReference>
<keyword evidence="10" id="KW-0234">DNA repair</keyword>
<dbReference type="InterPro" id="IPR020588">
    <property type="entry name" value="RecA_ATP-bd"/>
</dbReference>
<dbReference type="Gene3D" id="3.40.50.300">
    <property type="entry name" value="P-loop containing nucleotide triphosphate hydrolases"/>
    <property type="match status" value="1"/>
</dbReference>
<dbReference type="SUPFAM" id="SSF101936">
    <property type="entry name" value="DNA-binding pseudobarrel domain"/>
    <property type="match status" value="1"/>
</dbReference>
<dbReference type="InterPro" id="IPR015300">
    <property type="entry name" value="DNA-bd_pseudobarrel_sf"/>
</dbReference>
<dbReference type="InterPro" id="IPR013632">
    <property type="entry name" value="Rad51_C"/>
</dbReference>
<dbReference type="PANTHER" id="PTHR46239:SF1">
    <property type="entry name" value="DNA REPAIR PROTEIN RAD51 HOMOLOG 3"/>
    <property type="match status" value="1"/>
</dbReference>
<dbReference type="EMBL" id="JAPFFL010000016">
    <property type="protein sequence ID" value="KAJ6675523.1"/>
    <property type="molecule type" value="Genomic_DNA"/>
</dbReference>
<dbReference type="InterPro" id="IPR003340">
    <property type="entry name" value="B3_DNA-bd"/>
</dbReference>
<sequence length="436" mass="49220">MAIFSKLLTKTDIKKRLSFPTRCLESLPCFGRGHAVDFHVMDECGQLWTFRCTIRKKKNPKPVISKDWSKFVSRKNLDVGDMITFSKLENIVGCAFYKIEVKKPVKLFGVNVDLEISDGEALEILKVASSHGSLMDRSNAILQQEQQQQSLNPKDWIAVDSQNAWDLLHEERSLMTRITTSCADLDDILGGGISCKQVTEIGGVPGIGKTQLGIQLAVNVQMPSYCGGLGGKAIYIDTEGSFMGERAQEIAEAYVEDISEYNRFLHKDLQACQGEIQGKDVLQNIYFFRICSYTEQIALINYLEEFISDHKDVKIVIIDSVAFHFRQGFEDMSLRTRILGEMALKLVKLAKMCNLAVVLLNQVTTRYMEGSFQLSFSLGDNWSRCCTNRIILYWNGNERYAYIDKSPYLRSAAAPYSVTSRGIRNSASHCKRSKLV</sequence>